<name>A0AAD4Q5U2_9AGAM</name>
<dbReference type="Proteomes" id="UP001201163">
    <property type="component" value="Unassembled WGS sequence"/>
</dbReference>
<reference evidence="1" key="1">
    <citation type="submission" date="2022-01" db="EMBL/GenBank/DDBJ databases">
        <title>Comparative genomics reveals a dynamic genome evolution in the ectomycorrhizal milk-cap (Lactarius) mushrooms.</title>
        <authorList>
            <consortium name="DOE Joint Genome Institute"/>
            <person name="Lebreton A."/>
            <person name="Tang N."/>
            <person name="Kuo A."/>
            <person name="LaButti K."/>
            <person name="Drula E."/>
            <person name="Barry K."/>
            <person name="Clum A."/>
            <person name="Lipzen A."/>
            <person name="Mousain D."/>
            <person name="Ng V."/>
            <person name="Wang R."/>
            <person name="Wang X."/>
            <person name="Dai Y."/>
            <person name="Henrissat B."/>
            <person name="Grigoriev I.V."/>
            <person name="Guerin-Laguette A."/>
            <person name="Yu F."/>
            <person name="Martin F.M."/>
        </authorList>
    </citation>
    <scope>NUCLEOTIDE SEQUENCE</scope>
    <source>
        <strain evidence="1">QP</strain>
    </source>
</reference>
<proteinExistence type="predicted"/>
<accession>A0AAD4Q5U2</accession>
<keyword evidence="2" id="KW-1185">Reference proteome</keyword>
<dbReference type="EMBL" id="JAKELL010000052">
    <property type="protein sequence ID" value="KAH8986732.1"/>
    <property type="molecule type" value="Genomic_DNA"/>
</dbReference>
<evidence type="ECO:0000313" key="2">
    <source>
        <dbReference type="Proteomes" id="UP001201163"/>
    </source>
</evidence>
<dbReference type="AlphaFoldDB" id="A0AAD4Q5U2"/>
<organism evidence="1 2">
    <name type="scientific">Lactarius akahatsu</name>
    <dbReference type="NCBI Taxonomy" id="416441"/>
    <lineage>
        <taxon>Eukaryota</taxon>
        <taxon>Fungi</taxon>
        <taxon>Dikarya</taxon>
        <taxon>Basidiomycota</taxon>
        <taxon>Agaricomycotina</taxon>
        <taxon>Agaricomycetes</taxon>
        <taxon>Russulales</taxon>
        <taxon>Russulaceae</taxon>
        <taxon>Lactarius</taxon>
    </lineage>
</organism>
<gene>
    <name evidence="1" type="ORF">EDB92DRAFT_1818215</name>
</gene>
<protein>
    <submittedName>
        <fullName evidence="1">Uncharacterized protein</fullName>
    </submittedName>
</protein>
<comment type="caution">
    <text evidence="1">The sequence shown here is derived from an EMBL/GenBank/DDBJ whole genome shotgun (WGS) entry which is preliminary data.</text>
</comment>
<sequence>MCGLSRFRTRRIRHRYGGELISRKPTTKPDRAGMPSAPAAGYATIMLPFFAALGDRRSRATATFFDTLVLPYTAAAHKQKDAYKFPAEYSPVQMPIASGDPMIRACEVDVRRAGGKVCGATRIGPPGANPAENLI</sequence>
<evidence type="ECO:0000313" key="1">
    <source>
        <dbReference type="EMBL" id="KAH8986732.1"/>
    </source>
</evidence>